<evidence type="ECO:0000313" key="2">
    <source>
        <dbReference type="EMBL" id="QHT22471.1"/>
    </source>
</evidence>
<sequence>MKIRKKNRSSSKLRKKRKDGSSRKKSSSSPRKSRKKSSSKKSSSSSPKTINIFLKFSEIIYVSINLEMTLKELIELVLEKFPILQKIDIFRIYFTSSHKNLYFSETNQNVILNSFNYFYDNYIYDIKILHEEKKETDNNFKVLENLFSSLTERACKVIVSLFSSNITDVADKNLIQQFQYQHIDNDKCIFYVLIDENFGNKRHEYSEFYDLINTEELVITNEEIDSSLDLSIIRKFKLVKPYIINDKDQEYNKIFKMEVEPKIKNSRIIIFYVLNLHITDEIMNFIKKYDDKFEIYSFSGHKYFDSVHE</sequence>
<accession>A0A6C0E1I2</accession>
<dbReference type="AlphaFoldDB" id="A0A6C0E1I2"/>
<protein>
    <submittedName>
        <fullName evidence="2">Uncharacterized protein</fullName>
    </submittedName>
</protein>
<organism evidence="2">
    <name type="scientific">viral metagenome</name>
    <dbReference type="NCBI Taxonomy" id="1070528"/>
    <lineage>
        <taxon>unclassified sequences</taxon>
        <taxon>metagenomes</taxon>
        <taxon>organismal metagenomes</taxon>
    </lineage>
</organism>
<feature type="compositionally biased region" description="Basic residues" evidence="1">
    <location>
        <begin position="1"/>
        <end position="39"/>
    </location>
</feature>
<feature type="region of interest" description="Disordered" evidence="1">
    <location>
        <begin position="1"/>
        <end position="47"/>
    </location>
</feature>
<evidence type="ECO:0000256" key="1">
    <source>
        <dbReference type="SAM" id="MobiDB-lite"/>
    </source>
</evidence>
<proteinExistence type="predicted"/>
<name>A0A6C0E1I2_9ZZZZ</name>
<dbReference type="EMBL" id="MN739710">
    <property type="protein sequence ID" value="QHT22471.1"/>
    <property type="molecule type" value="Genomic_DNA"/>
</dbReference>
<reference evidence="2" key="1">
    <citation type="journal article" date="2020" name="Nature">
        <title>Giant virus diversity and host interactions through global metagenomics.</title>
        <authorList>
            <person name="Schulz F."/>
            <person name="Roux S."/>
            <person name="Paez-Espino D."/>
            <person name="Jungbluth S."/>
            <person name="Walsh D.A."/>
            <person name="Denef V.J."/>
            <person name="McMahon K.D."/>
            <person name="Konstantinidis K.T."/>
            <person name="Eloe-Fadrosh E.A."/>
            <person name="Kyrpides N.C."/>
            <person name="Woyke T."/>
        </authorList>
    </citation>
    <scope>NUCLEOTIDE SEQUENCE</scope>
    <source>
        <strain evidence="2">GVMAG-M-3300023179-111</strain>
    </source>
</reference>